<organism evidence="3 4">
    <name type="scientific">Merluccius polli</name>
    <name type="common">Benguela hake</name>
    <name type="synonym">Merluccius cadenati</name>
    <dbReference type="NCBI Taxonomy" id="89951"/>
    <lineage>
        <taxon>Eukaryota</taxon>
        <taxon>Metazoa</taxon>
        <taxon>Chordata</taxon>
        <taxon>Craniata</taxon>
        <taxon>Vertebrata</taxon>
        <taxon>Euteleostomi</taxon>
        <taxon>Actinopterygii</taxon>
        <taxon>Neopterygii</taxon>
        <taxon>Teleostei</taxon>
        <taxon>Neoteleostei</taxon>
        <taxon>Acanthomorphata</taxon>
        <taxon>Zeiogadaria</taxon>
        <taxon>Gadariae</taxon>
        <taxon>Gadiformes</taxon>
        <taxon>Gadoidei</taxon>
        <taxon>Merlucciidae</taxon>
        <taxon>Merluccius</taxon>
    </lineage>
</organism>
<keyword evidence="4" id="KW-1185">Reference proteome</keyword>
<keyword evidence="1" id="KW-0175">Coiled coil</keyword>
<sequence>MEMVGQSPWRGNGYRHPDEQACEWAELASHAKEPALGQENWFQSGTNSLLVLNQEPLMRTETWAQGALSLPVALPGGSLTGGGGLVTPCWEGVGEAGGGGAGPLVGVWPPGEGACLLLLRELCRCGKSGAVSSPVAPDGPLATRGGAKEEEEPPELPPEVGGRLLLPGDGGGLAGKGGVLLGVGGSGFSLLYEGVEGALPRRQIGGGGGGGAEEECFMPVEGEEAAEEGEELEGEGEEARLGSEGRWARVGSVGDKACGEGLSASSWRWLGGLGAAPRVLRGAAVVDHRHLPQPGAIADVSEQGTATFGLLSVQLGRGRVGLAVLEKCDPALLDLYGDPEQSDYVEADRTLLYLIDSRRIQEVLWRQLSVLDSMMTLLEELDSSQQLLARPGPQNPDKKARSRWKALKAETRVGVEEMEVLIGGLQARPEQIASKRLRLVQLVQELEKKKQKSKQLEMALQKAHNALHACNGQLASVKAEAEAAVNCLGRWQKIADELQGYVSATQDVMQSKLLAVNQSELVVEQRPALFESQLSNELEPLRLSVTWSRDDRFKMQVNQGKACLEEHCMKGRLSELRAALLEVTQRYTTQGDMLAEIQTLHSRFAIDWRPAQRLLVYLKTASVVCSLEVEEGYPSTGRALLGSVRRDTQPVDTSKLQPPKDNMSLTEWLVFLCSSPLV</sequence>
<evidence type="ECO:0000313" key="4">
    <source>
        <dbReference type="Proteomes" id="UP001174136"/>
    </source>
</evidence>
<dbReference type="EMBL" id="JAOPHQ010002592">
    <property type="protein sequence ID" value="KAK0146301.1"/>
    <property type="molecule type" value="Genomic_DNA"/>
</dbReference>
<accession>A0AA47P0W4</accession>
<feature type="region of interest" description="Disordered" evidence="2">
    <location>
        <begin position="130"/>
        <end position="163"/>
    </location>
</feature>
<proteinExistence type="predicted"/>
<comment type="caution">
    <text evidence="3">The sequence shown here is derived from an EMBL/GenBank/DDBJ whole genome shotgun (WGS) entry which is preliminary data.</text>
</comment>
<evidence type="ECO:0000313" key="3">
    <source>
        <dbReference type="EMBL" id="KAK0146301.1"/>
    </source>
</evidence>
<name>A0AA47P0W4_MERPO</name>
<dbReference type="AlphaFoldDB" id="A0AA47P0W4"/>
<gene>
    <name evidence="3" type="ORF">N1851_014403</name>
</gene>
<protein>
    <submittedName>
        <fullName evidence="3">Uncharacterized protein</fullName>
    </submittedName>
</protein>
<reference evidence="3" key="1">
    <citation type="journal article" date="2023" name="Front. Mar. Sci.">
        <title>A new Merluccius polli reference genome to investigate the effects of global change in West African waters.</title>
        <authorList>
            <person name="Mateo J.L."/>
            <person name="Blanco-Fernandez C."/>
            <person name="Garcia-Vazquez E."/>
            <person name="Machado-Schiaffino G."/>
        </authorList>
    </citation>
    <scope>NUCLEOTIDE SEQUENCE</scope>
    <source>
        <strain evidence="3">C29</strain>
        <tissue evidence="3">Fin</tissue>
    </source>
</reference>
<evidence type="ECO:0000256" key="2">
    <source>
        <dbReference type="SAM" id="MobiDB-lite"/>
    </source>
</evidence>
<feature type="coiled-coil region" evidence="1">
    <location>
        <begin position="432"/>
        <end position="466"/>
    </location>
</feature>
<evidence type="ECO:0000256" key="1">
    <source>
        <dbReference type="SAM" id="Coils"/>
    </source>
</evidence>
<dbReference type="Proteomes" id="UP001174136">
    <property type="component" value="Unassembled WGS sequence"/>
</dbReference>